<dbReference type="SUPFAM" id="SSF57701">
    <property type="entry name" value="Zn2/Cys6 DNA-binding domain"/>
    <property type="match status" value="1"/>
</dbReference>
<keyword evidence="8" id="KW-0472">Membrane</keyword>
<evidence type="ECO:0000256" key="2">
    <source>
        <dbReference type="ARBA" id="ARBA00022833"/>
    </source>
</evidence>
<dbReference type="PANTHER" id="PTHR36206:SF16">
    <property type="entry name" value="TRANSCRIPTION FACTOR DOMAIN-CONTAINING PROTEIN-RELATED"/>
    <property type="match status" value="1"/>
</dbReference>
<evidence type="ECO:0000313" key="11">
    <source>
        <dbReference type="Proteomes" id="UP000799437"/>
    </source>
</evidence>
<dbReference type="PANTHER" id="PTHR36206">
    <property type="entry name" value="ASPERCRYPTIN BIOSYNTHESIS CLUSTER-SPECIFIC TRANSCRIPTION REGULATOR ATNN-RELATED"/>
    <property type="match status" value="1"/>
</dbReference>
<evidence type="ECO:0000256" key="1">
    <source>
        <dbReference type="ARBA" id="ARBA00022723"/>
    </source>
</evidence>
<dbReference type="GO" id="GO:0000981">
    <property type="term" value="F:DNA-binding transcription factor activity, RNA polymerase II-specific"/>
    <property type="evidence" value="ECO:0007669"/>
    <property type="project" value="InterPro"/>
</dbReference>
<keyword evidence="6" id="KW-0539">Nucleus</keyword>
<dbReference type="RefSeq" id="XP_033604648.1">
    <property type="nucleotide sequence ID" value="XM_033747957.1"/>
</dbReference>
<dbReference type="Proteomes" id="UP000799437">
    <property type="component" value="Unassembled WGS sequence"/>
</dbReference>
<dbReference type="Gene3D" id="4.10.240.10">
    <property type="entry name" value="Zn(2)-C6 fungal-type DNA-binding domain"/>
    <property type="match status" value="1"/>
</dbReference>
<evidence type="ECO:0000256" key="3">
    <source>
        <dbReference type="ARBA" id="ARBA00023015"/>
    </source>
</evidence>
<gene>
    <name evidence="10" type="ORF">EJ05DRAFT_507770</name>
</gene>
<feature type="transmembrane region" description="Helical" evidence="8">
    <location>
        <begin position="455"/>
        <end position="473"/>
    </location>
</feature>
<keyword evidence="5" id="KW-0804">Transcription</keyword>
<dbReference type="CDD" id="cd00067">
    <property type="entry name" value="GAL4"/>
    <property type="match status" value="1"/>
</dbReference>
<keyword evidence="3" id="KW-0805">Transcription regulation</keyword>
<protein>
    <recommendedName>
        <fullName evidence="9">Zn(2)-C6 fungal-type domain-containing protein</fullName>
    </recommendedName>
</protein>
<dbReference type="GO" id="GO:0003677">
    <property type="term" value="F:DNA binding"/>
    <property type="evidence" value="ECO:0007669"/>
    <property type="project" value="UniProtKB-KW"/>
</dbReference>
<evidence type="ECO:0000259" key="9">
    <source>
        <dbReference type="PROSITE" id="PS50048"/>
    </source>
</evidence>
<accession>A0A6A6WJV0</accession>
<evidence type="ECO:0000256" key="7">
    <source>
        <dbReference type="SAM" id="MobiDB-lite"/>
    </source>
</evidence>
<dbReference type="SMART" id="SM00066">
    <property type="entry name" value="GAL4"/>
    <property type="match status" value="1"/>
</dbReference>
<evidence type="ECO:0000256" key="6">
    <source>
        <dbReference type="ARBA" id="ARBA00023242"/>
    </source>
</evidence>
<keyword evidence="8" id="KW-0812">Transmembrane</keyword>
<sequence>MTMGSIMQRDKGDSTESDSGNFVRKRRYATRVRTGCGTCRIRRVKCDEGRPHCMNCSSTGRICEGYTAPASWGKQGSKSGTKDKVANKKDSCLRDTATVPGGPTKTTKLMIARASNPKLNLEHQPGYFGLCCLPGQTPERLMDALSRLENHTRFLEATRTLFNESIYSPLGHCYNAVVRTDQNLLLNSISLYSDATIAASRGTVLKEDSKTLASIMHGVSHSLAGQVPIYKLYRMMALVNSMCLYEIVQGGTRLAVHFSGLARMVEVAGGIANIDFGHLPRTLEATDLITSIYLGTLPLYAPVSFPNLEHQKSGGDRAEHSRPFLLTSPLYICEAFALAHKYNGNISETSVQIMQDAFNLFKIRVKSMERVTEASPITLNADTSTSDTYYADLQTALKSDMISTKSAQHFVNETIRQAAIIWWRAVARFTPFDAPGNDVNLIAIYNSMSWIPLEAWTGLPFVYLWIILIACSASTRHQRARRFFFAEMSRSSLCFGTSCLSLFAPITNNFLWFSEQIRIQQKRSSAAAGCPNPSKSVSTTRAR</sequence>
<dbReference type="InterPro" id="IPR052360">
    <property type="entry name" value="Transcr_Regulatory_Proteins"/>
</dbReference>
<organism evidence="10 11">
    <name type="scientific">Pseudovirgaria hyperparasitica</name>
    <dbReference type="NCBI Taxonomy" id="470096"/>
    <lineage>
        <taxon>Eukaryota</taxon>
        <taxon>Fungi</taxon>
        <taxon>Dikarya</taxon>
        <taxon>Ascomycota</taxon>
        <taxon>Pezizomycotina</taxon>
        <taxon>Dothideomycetes</taxon>
        <taxon>Dothideomycetes incertae sedis</taxon>
        <taxon>Acrospermales</taxon>
        <taxon>Acrospermaceae</taxon>
        <taxon>Pseudovirgaria</taxon>
    </lineage>
</organism>
<dbReference type="AlphaFoldDB" id="A0A6A6WJV0"/>
<keyword evidence="11" id="KW-1185">Reference proteome</keyword>
<evidence type="ECO:0000256" key="8">
    <source>
        <dbReference type="SAM" id="Phobius"/>
    </source>
</evidence>
<evidence type="ECO:0000313" key="10">
    <source>
        <dbReference type="EMBL" id="KAF2762197.1"/>
    </source>
</evidence>
<keyword evidence="1" id="KW-0479">Metal-binding</keyword>
<dbReference type="GO" id="GO:0008270">
    <property type="term" value="F:zinc ion binding"/>
    <property type="evidence" value="ECO:0007669"/>
    <property type="project" value="InterPro"/>
</dbReference>
<dbReference type="InterPro" id="IPR036864">
    <property type="entry name" value="Zn2-C6_fun-type_DNA-bd_sf"/>
</dbReference>
<dbReference type="GeneID" id="54489011"/>
<keyword evidence="8" id="KW-1133">Transmembrane helix</keyword>
<feature type="domain" description="Zn(2)-C6 fungal-type" evidence="9">
    <location>
        <begin position="35"/>
        <end position="63"/>
    </location>
</feature>
<evidence type="ECO:0000256" key="4">
    <source>
        <dbReference type="ARBA" id="ARBA00023125"/>
    </source>
</evidence>
<feature type="region of interest" description="Disordered" evidence="7">
    <location>
        <begin position="1"/>
        <end position="22"/>
    </location>
</feature>
<feature type="compositionally biased region" description="Polar residues" evidence="7">
    <location>
        <begin position="533"/>
        <end position="543"/>
    </location>
</feature>
<name>A0A6A6WJV0_9PEZI</name>
<dbReference type="InterPro" id="IPR001138">
    <property type="entry name" value="Zn2Cys6_DnaBD"/>
</dbReference>
<reference evidence="10" key="1">
    <citation type="journal article" date="2020" name="Stud. Mycol.">
        <title>101 Dothideomycetes genomes: a test case for predicting lifestyles and emergence of pathogens.</title>
        <authorList>
            <person name="Haridas S."/>
            <person name="Albert R."/>
            <person name="Binder M."/>
            <person name="Bloem J."/>
            <person name="Labutti K."/>
            <person name="Salamov A."/>
            <person name="Andreopoulos B."/>
            <person name="Baker S."/>
            <person name="Barry K."/>
            <person name="Bills G."/>
            <person name="Bluhm B."/>
            <person name="Cannon C."/>
            <person name="Castanera R."/>
            <person name="Culley D."/>
            <person name="Daum C."/>
            <person name="Ezra D."/>
            <person name="Gonzalez J."/>
            <person name="Henrissat B."/>
            <person name="Kuo A."/>
            <person name="Liang C."/>
            <person name="Lipzen A."/>
            <person name="Lutzoni F."/>
            <person name="Magnuson J."/>
            <person name="Mondo S."/>
            <person name="Nolan M."/>
            <person name="Ohm R."/>
            <person name="Pangilinan J."/>
            <person name="Park H.-J."/>
            <person name="Ramirez L."/>
            <person name="Alfaro M."/>
            <person name="Sun H."/>
            <person name="Tritt A."/>
            <person name="Yoshinaga Y."/>
            <person name="Zwiers L.-H."/>
            <person name="Turgeon B."/>
            <person name="Goodwin S."/>
            <person name="Spatafora J."/>
            <person name="Crous P."/>
            <person name="Grigoriev I."/>
        </authorList>
    </citation>
    <scope>NUCLEOTIDE SEQUENCE</scope>
    <source>
        <strain evidence="10">CBS 121739</strain>
    </source>
</reference>
<dbReference type="Pfam" id="PF00172">
    <property type="entry name" value="Zn_clus"/>
    <property type="match status" value="1"/>
</dbReference>
<dbReference type="PROSITE" id="PS50048">
    <property type="entry name" value="ZN2_CY6_FUNGAL_2"/>
    <property type="match status" value="1"/>
</dbReference>
<proteinExistence type="predicted"/>
<keyword evidence="4" id="KW-0238">DNA-binding</keyword>
<dbReference type="PROSITE" id="PS00463">
    <property type="entry name" value="ZN2_CY6_FUNGAL_1"/>
    <property type="match status" value="1"/>
</dbReference>
<dbReference type="OrthoDB" id="5333823at2759"/>
<feature type="region of interest" description="Disordered" evidence="7">
    <location>
        <begin position="524"/>
        <end position="543"/>
    </location>
</feature>
<keyword evidence="2" id="KW-0862">Zinc</keyword>
<dbReference type="EMBL" id="ML996566">
    <property type="protein sequence ID" value="KAF2762197.1"/>
    <property type="molecule type" value="Genomic_DNA"/>
</dbReference>
<evidence type="ECO:0000256" key="5">
    <source>
        <dbReference type="ARBA" id="ARBA00023163"/>
    </source>
</evidence>